<feature type="compositionally biased region" description="Basic and acidic residues" evidence="1">
    <location>
        <begin position="23"/>
        <end position="54"/>
    </location>
</feature>
<evidence type="ECO:0000313" key="2">
    <source>
        <dbReference type="EMBL" id="KAK7444794.1"/>
    </source>
</evidence>
<name>A0ABR1IZZ8_9AGAR</name>
<gene>
    <name evidence="2" type="ORF">VKT23_015111</name>
</gene>
<accession>A0ABR1IZZ8</accession>
<dbReference type="Proteomes" id="UP001498398">
    <property type="component" value="Unassembled WGS sequence"/>
</dbReference>
<dbReference type="EMBL" id="JBANRG010000049">
    <property type="protein sequence ID" value="KAK7444794.1"/>
    <property type="molecule type" value="Genomic_DNA"/>
</dbReference>
<reference evidence="2 3" key="1">
    <citation type="submission" date="2024-01" db="EMBL/GenBank/DDBJ databases">
        <title>A draft genome for the cacao thread blight pathogen Marasmiellus scandens.</title>
        <authorList>
            <person name="Baruah I.K."/>
            <person name="Leung J."/>
            <person name="Bukari Y."/>
            <person name="Amoako-Attah I."/>
            <person name="Meinhardt L.W."/>
            <person name="Bailey B.A."/>
            <person name="Cohen S.P."/>
        </authorList>
    </citation>
    <scope>NUCLEOTIDE SEQUENCE [LARGE SCALE GENOMIC DNA]</scope>
    <source>
        <strain evidence="2 3">GH-19</strain>
    </source>
</reference>
<organism evidence="2 3">
    <name type="scientific">Marasmiellus scandens</name>
    <dbReference type="NCBI Taxonomy" id="2682957"/>
    <lineage>
        <taxon>Eukaryota</taxon>
        <taxon>Fungi</taxon>
        <taxon>Dikarya</taxon>
        <taxon>Basidiomycota</taxon>
        <taxon>Agaricomycotina</taxon>
        <taxon>Agaricomycetes</taxon>
        <taxon>Agaricomycetidae</taxon>
        <taxon>Agaricales</taxon>
        <taxon>Marasmiineae</taxon>
        <taxon>Omphalotaceae</taxon>
        <taxon>Marasmiellus</taxon>
    </lineage>
</organism>
<evidence type="ECO:0000256" key="1">
    <source>
        <dbReference type="SAM" id="MobiDB-lite"/>
    </source>
</evidence>
<protein>
    <submittedName>
        <fullName evidence="2">Uncharacterized protein</fullName>
    </submittedName>
</protein>
<proteinExistence type="predicted"/>
<keyword evidence="3" id="KW-1185">Reference proteome</keyword>
<feature type="region of interest" description="Disordered" evidence="1">
    <location>
        <begin position="18"/>
        <end position="152"/>
    </location>
</feature>
<comment type="caution">
    <text evidence="2">The sequence shown here is derived from an EMBL/GenBank/DDBJ whole genome shotgun (WGS) entry which is preliminary data.</text>
</comment>
<evidence type="ECO:0000313" key="3">
    <source>
        <dbReference type="Proteomes" id="UP001498398"/>
    </source>
</evidence>
<sequence>MLSTVRVGDNIRGTALGAADTITHSREGEAKNDTLARGGREETGRGMDILKNKEAPASVGATGADAQASHQPFRSHDQNLGFGSNGVPDYRENRDFAQNAGFGSGSAELTGETVTGTSHPQHHRDDAISNDPDAVGTGRRHLSHPMQRVDRE</sequence>